<dbReference type="PANTHER" id="PTHR30625:SF18">
    <property type="entry name" value="TONB2 ENERGY TRANSDUCTION SYSTEM INNER MEMBRANE COMPONENT EXBB"/>
    <property type="match status" value="1"/>
</dbReference>
<evidence type="ECO:0000313" key="9">
    <source>
        <dbReference type="EMBL" id="MDQ8209484.1"/>
    </source>
</evidence>
<evidence type="ECO:0000256" key="2">
    <source>
        <dbReference type="ARBA" id="ARBA00022475"/>
    </source>
</evidence>
<organism evidence="9 10">
    <name type="scientific">Thalassobacterium maritimum</name>
    <dbReference type="NCBI Taxonomy" id="3041265"/>
    <lineage>
        <taxon>Bacteria</taxon>
        <taxon>Pseudomonadati</taxon>
        <taxon>Verrucomicrobiota</taxon>
        <taxon>Opitutia</taxon>
        <taxon>Puniceicoccales</taxon>
        <taxon>Coraliomargaritaceae</taxon>
        <taxon>Thalassobacterium</taxon>
    </lineage>
</organism>
<protein>
    <submittedName>
        <fullName evidence="9">MotA/TolQ/ExbB proton channel family protein</fullName>
    </submittedName>
</protein>
<feature type="domain" description="MotA/TolQ/ExbB proton channel" evidence="8">
    <location>
        <begin position="60"/>
        <end position="164"/>
    </location>
</feature>
<proteinExistence type="inferred from homology"/>
<feature type="transmembrane region" description="Helical" evidence="7">
    <location>
        <begin position="12"/>
        <end position="33"/>
    </location>
</feature>
<dbReference type="PANTHER" id="PTHR30625">
    <property type="entry name" value="PROTEIN TOLQ"/>
    <property type="match status" value="1"/>
</dbReference>
<dbReference type="EMBL" id="JARXHW010000074">
    <property type="protein sequence ID" value="MDQ8209484.1"/>
    <property type="molecule type" value="Genomic_DNA"/>
</dbReference>
<evidence type="ECO:0000256" key="6">
    <source>
        <dbReference type="RuleBase" id="RU004057"/>
    </source>
</evidence>
<keyword evidence="3 7" id="KW-0812">Transmembrane</keyword>
<evidence type="ECO:0000313" key="10">
    <source>
        <dbReference type="Proteomes" id="UP001225316"/>
    </source>
</evidence>
<comment type="subcellular location">
    <subcellularLocation>
        <location evidence="1">Cell membrane</location>
        <topology evidence="1">Multi-pass membrane protein</topology>
    </subcellularLocation>
    <subcellularLocation>
        <location evidence="6">Membrane</location>
        <topology evidence="6">Multi-pass membrane protein</topology>
    </subcellularLocation>
</comment>
<dbReference type="InterPro" id="IPR002898">
    <property type="entry name" value="MotA_ExbB_proton_chnl"/>
</dbReference>
<sequence length="179" mass="19858">MSGFYGDLREFFNTGGPVLVAIAGVTLLMWTLLAERYSYFRFSAKSDANELQTRWKQCHIRARYQSNEFRNALISSFRQRTRLHLSLITGLIAICPLLGILGTVTGMIDVFEVLSIVGTGNARELASGVSRATLPTMAGLVAALSGVYFRVQLAIRAEKYVQNFSETLEMKARLNHGTS</sequence>
<evidence type="ECO:0000256" key="3">
    <source>
        <dbReference type="ARBA" id="ARBA00022692"/>
    </source>
</evidence>
<keyword evidence="6" id="KW-0813">Transport</keyword>
<evidence type="ECO:0000256" key="5">
    <source>
        <dbReference type="ARBA" id="ARBA00023136"/>
    </source>
</evidence>
<dbReference type="InterPro" id="IPR050790">
    <property type="entry name" value="ExbB/TolQ_transport"/>
</dbReference>
<accession>A0ABU1B1B9</accession>
<feature type="transmembrane region" description="Helical" evidence="7">
    <location>
        <begin position="128"/>
        <end position="149"/>
    </location>
</feature>
<evidence type="ECO:0000259" key="8">
    <source>
        <dbReference type="Pfam" id="PF01618"/>
    </source>
</evidence>
<keyword evidence="6" id="KW-0653">Protein transport</keyword>
<keyword evidence="10" id="KW-1185">Reference proteome</keyword>
<gene>
    <name evidence="9" type="ORF">QEH52_18305</name>
</gene>
<keyword evidence="2" id="KW-1003">Cell membrane</keyword>
<keyword evidence="5 7" id="KW-0472">Membrane</keyword>
<feature type="transmembrane region" description="Helical" evidence="7">
    <location>
        <begin position="85"/>
        <end position="108"/>
    </location>
</feature>
<evidence type="ECO:0000256" key="4">
    <source>
        <dbReference type="ARBA" id="ARBA00022989"/>
    </source>
</evidence>
<name>A0ABU1B1B9_9BACT</name>
<dbReference type="RefSeq" id="WP_308952401.1">
    <property type="nucleotide sequence ID" value="NZ_JARXHW010000074.1"/>
</dbReference>
<dbReference type="Proteomes" id="UP001225316">
    <property type="component" value="Unassembled WGS sequence"/>
</dbReference>
<comment type="caution">
    <text evidence="9">The sequence shown here is derived from an EMBL/GenBank/DDBJ whole genome shotgun (WGS) entry which is preliminary data.</text>
</comment>
<comment type="similarity">
    <text evidence="6">Belongs to the exbB/tolQ family.</text>
</comment>
<evidence type="ECO:0000256" key="1">
    <source>
        <dbReference type="ARBA" id="ARBA00004651"/>
    </source>
</evidence>
<reference evidence="9 10" key="1">
    <citation type="submission" date="2023-04" db="EMBL/GenBank/DDBJ databases">
        <title>A novel bacteria isolated from coastal sediment.</title>
        <authorList>
            <person name="Liu X.-J."/>
            <person name="Du Z.-J."/>
        </authorList>
    </citation>
    <scope>NUCLEOTIDE SEQUENCE [LARGE SCALE GENOMIC DNA]</scope>
    <source>
        <strain evidence="9 10">SDUM461003</strain>
    </source>
</reference>
<dbReference type="Pfam" id="PF01618">
    <property type="entry name" value="MotA_ExbB"/>
    <property type="match status" value="1"/>
</dbReference>
<keyword evidence="4 7" id="KW-1133">Transmembrane helix</keyword>
<evidence type="ECO:0000256" key="7">
    <source>
        <dbReference type="SAM" id="Phobius"/>
    </source>
</evidence>